<feature type="region of interest" description="Disordered" evidence="1">
    <location>
        <begin position="1"/>
        <end position="45"/>
    </location>
</feature>
<evidence type="ECO:0000313" key="3">
    <source>
        <dbReference type="Proteomes" id="UP000249619"/>
    </source>
</evidence>
<gene>
    <name evidence="2" type="ORF">DDE83_007639</name>
</gene>
<sequence length="85" mass="9321">MSQQQQFASHQSTSVRRDKIKEQKAEAERDLENQRKAGGSYAPLEPESFDTYQFARGVPAPHTNLLSTSMIATPPSIGGLSQSEA</sequence>
<feature type="compositionally biased region" description="Basic and acidic residues" evidence="1">
    <location>
        <begin position="15"/>
        <end position="35"/>
    </location>
</feature>
<dbReference type="Proteomes" id="UP000249619">
    <property type="component" value="Unassembled WGS sequence"/>
</dbReference>
<protein>
    <submittedName>
        <fullName evidence="2">Zinc ion binding protein</fullName>
    </submittedName>
</protein>
<name>A0A364MW28_STELY</name>
<comment type="caution">
    <text evidence="2">The sequence shown here is derived from an EMBL/GenBank/DDBJ whole genome shotgun (WGS) entry which is preliminary data.</text>
</comment>
<feature type="compositionally biased region" description="Polar residues" evidence="1">
    <location>
        <begin position="1"/>
        <end position="14"/>
    </location>
</feature>
<dbReference type="AlphaFoldDB" id="A0A364MW28"/>
<dbReference type="OrthoDB" id="5387389at2759"/>
<dbReference type="EMBL" id="QGDH01000144">
    <property type="protein sequence ID" value="RAR04904.1"/>
    <property type="molecule type" value="Genomic_DNA"/>
</dbReference>
<organism evidence="2 3">
    <name type="scientific">Stemphylium lycopersici</name>
    <name type="common">Tomato gray leaf spot disease fungus</name>
    <name type="synonym">Thyrospora lycopersici</name>
    <dbReference type="NCBI Taxonomy" id="183478"/>
    <lineage>
        <taxon>Eukaryota</taxon>
        <taxon>Fungi</taxon>
        <taxon>Dikarya</taxon>
        <taxon>Ascomycota</taxon>
        <taxon>Pezizomycotina</taxon>
        <taxon>Dothideomycetes</taxon>
        <taxon>Pleosporomycetidae</taxon>
        <taxon>Pleosporales</taxon>
        <taxon>Pleosporineae</taxon>
        <taxon>Pleosporaceae</taxon>
        <taxon>Stemphylium</taxon>
    </lineage>
</organism>
<feature type="region of interest" description="Disordered" evidence="1">
    <location>
        <begin position="65"/>
        <end position="85"/>
    </location>
</feature>
<evidence type="ECO:0000313" key="2">
    <source>
        <dbReference type="EMBL" id="RAR04904.1"/>
    </source>
</evidence>
<reference evidence="3" key="1">
    <citation type="submission" date="2018-05" db="EMBL/GenBank/DDBJ databases">
        <title>Draft genome sequence of Stemphylium lycopersici strain CIDEFI 213.</title>
        <authorList>
            <person name="Medina R."/>
            <person name="Franco M.E.E."/>
            <person name="Lucentini C.G."/>
            <person name="Saparrat M.C.N."/>
            <person name="Balatti P.A."/>
        </authorList>
    </citation>
    <scope>NUCLEOTIDE SEQUENCE [LARGE SCALE GENOMIC DNA]</scope>
    <source>
        <strain evidence="3">CIDEFI 213</strain>
    </source>
</reference>
<keyword evidence="3" id="KW-1185">Reference proteome</keyword>
<evidence type="ECO:0000256" key="1">
    <source>
        <dbReference type="SAM" id="MobiDB-lite"/>
    </source>
</evidence>
<proteinExistence type="predicted"/>
<accession>A0A364MW28</accession>